<dbReference type="PROSITE" id="PS50043">
    <property type="entry name" value="HTH_LUXR_2"/>
    <property type="match status" value="1"/>
</dbReference>
<protein>
    <submittedName>
        <fullName evidence="5">LuxR C-terminal-related transcriptional regulator</fullName>
    </submittedName>
</protein>
<evidence type="ECO:0000256" key="3">
    <source>
        <dbReference type="ARBA" id="ARBA00023163"/>
    </source>
</evidence>
<name>A0ABW7QE62_9MICO</name>
<dbReference type="SMART" id="SM00421">
    <property type="entry name" value="HTH_LUXR"/>
    <property type="match status" value="1"/>
</dbReference>
<dbReference type="SUPFAM" id="SSF52540">
    <property type="entry name" value="P-loop containing nucleoside triphosphate hydrolases"/>
    <property type="match status" value="1"/>
</dbReference>
<keyword evidence="2" id="KW-0238">DNA-binding</keyword>
<evidence type="ECO:0000313" key="5">
    <source>
        <dbReference type="EMBL" id="MFH8252472.1"/>
    </source>
</evidence>
<dbReference type="Pfam" id="PF00196">
    <property type="entry name" value="GerE"/>
    <property type="match status" value="1"/>
</dbReference>
<dbReference type="PANTHER" id="PTHR44688:SF16">
    <property type="entry name" value="DNA-BINDING TRANSCRIPTIONAL ACTIVATOR DEVR_DOSR"/>
    <property type="match status" value="1"/>
</dbReference>
<accession>A0ABW7QE62</accession>
<dbReference type="PRINTS" id="PR00038">
    <property type="entry name" value="HTHLUXR"/>
</dbReference>
<dbReference type="InterPro" id="IPR027417">
    <property type="entry name" value="P-loop_NTPase"/>
</dbReference>
<comment type="caution">
    <text evidence="5">The sequence shown here is derived from an EMBL/GenBank/DDBJ whole genome shotgun (WGS) entry which is preliminary data.</text>
</comment>
<keyword evidence="6" id="KW-1185">Reference proteome</keyword>
<dbReference type="InterPro" id="IPR036388">
    <property type="entry name" value="WH-like_DNA-bd_sf"/>
</dbReference>
<keyword evidence="3" id="KW-0804">Transcription</keyword>
<dbReference type="EMBL" id="JBIQWL010000009">
    <property type="protein sequence ID" value="MFH8252472.1"/>
    <property type="molecule type" value="Genomic_DNA"/>
</dbReference>
<dbReference type="Proteomes" id="UP001610861">
    <property type="component" value="Unassembled WGS sequence"/>
</dbReference>
<dbReference type="InterPro" id="IPR000792">
    <property type="entry name" value="Tscrpt_reg_LuxR_C"/>
</dbReference>
<dbReference type="CDD" id="cd06170">
    <property type="entry name" value="LuxR_C_like"/>
    <property type="match status" value="1"/>
</dbReference>
<evidence type="ECO:0000256" key="1">
    <source>
        <dbReference type="ARBA" id="ARBA00023015"/>
    </source>
</evidence>
<dbReference type="Gene3D" id="1.10.10.10">
    <property type="entry name" value="Winged helix-like DNA-binding domain superfamily/Winged helix DNA-binding domain"/>
    <property type="match status" value="1"/>
</dbReference>
<dbReference type="PANTHER" id="PTHR44688">
    <property type="entry name" value="DNA-BINDING TRANSCRIPTIONAL ACTIVATOR DEVR_DOSR"/>
    <property type="match status" value="1"/>
</dbReference>
<gene>
    <name evidence="5" type="ORF">ACH3VR_19045</name>
</gene>
<sequence>MLRSPRRTFIGRNTLIDELSAAGEADECRLVTGPPGIGRSMLLARVAALSRPKRAVHELVGTRGAASMPLGAFLPVVDRVETTFEAATRVRLTLLKSRPLVTVDDAHLLDEVSAGLLLELARGGVPLLVSVPEGAAVDEAIEAIEQHFSPPRTAIPPLTAAELARLVRETLGAVPDPTLVALVRRWSQGVPRYVVEIVDSLLHAHRIGFEAGHAFVLGSGPPEAGDSAALMTRRVSPGAVRLARLVGLAHTLPMTAVRGIATPAAVEEAEAAGLVEMQVDGEGAVLVAGHPWVARSVVAGLTGGSRLELVQTLVDAFPHSPRDPVLSARLVGWRHEIGRHVAVDELITAVSRVQAAAPAEADGLLDVAVERASGPNERLRVATLLAHRLRINEAELLLAELSETGLSAEPQRTLDLLRAFVLLFPANDPARAAELLQAHPGDDPLIHAQLTGALLQLGDISAAIRVGVGVLADDSAPALAQAHAAVALSAAYVQAGNVDAYDALRARRAQLLAEAADEFPEGPEAMVFIDESALLETRESLDAAHTLTRTSFERSLAREDEGMRAQHAHLLARIALERGAPCEALPLALGAAASDGLWARAFRAWTTATLIESLALIGRTEEAEQRRAEVAARRRAPLHDIDVARATAVVSAAGGDLTEAAERLTAAATQAVARGQLTRGRYALDQAVRYGSDAAARVLLRIRGVAANGPLTRSQMLAHAWLERDGTVLDAIAGDLALDQAVRYGSDAAARVLLRIRGVAANGPLTRSQMLAHAWLERDGTVLDAIAGDLAERGLLWRAVETAALAMRARGVAESETLARLRPRCPTLKSPVVPEDPPPVLTARETELAALAAAGRTDAEIAAETRLSIRTVQTHLSNAYHKLGIRSRAELALRLDEPSGLRTQQGT</sequence>
<dbReference type="InterPro" id="IPR016032">
    <property type="entry name" value="Sig_transdc_resp-reg_C-effctor"/>
</dbReference>
<evidence type="ECO:0000256" key="2">
    <source>
        <dbReference type="ARBA" id="ARBA00023125"/>
    </source>
</evidence>
<evidence type="ECO:0000259" key="4">
    <source>
        <dbReference type="PROSITE" id="PS50043"/>
    </source>
</evidence>
<dbReference type="RefSeq" id="WP_397557900.1">
    <property type="nucleotide sequence ID" value="NZ_JBIQWL010000009.1"/>
</dbReference>
<proteinExistence type="predicted"/>
<keyword evidence="1" id="KW-0805">Transcription regulation</keyword>
<evidence type="ECO:0000313" key="6">
    <source>
        <dbReference type="Proteomes" id="UP001610861"/>
    </source>
</evidence>
<reference evidence="5 6" key="1">
    <citation type="submission" date="2024-09" db="EMBL/GenBank/DDBJ databases">
        <authorList>
            <person name="Pan X."/>
        </authorList>
    </citation>
    <scope>NUCLEOTIDE SEQUENCE [LARGE SCALE GENOMIC DNA]</scope>
    <source>
        <strain evidence="5 6">B2969</strain>
    </source>
</reference>
<dbReference type="SUPFAM" id="SSF46894">
    <property type="entry name" value="C-terminal effector domain of the bipartite response regulators"/>
    <property type="match status" value="1"/>
</dbReference>
<organism evidence="5 6">
    <name type="scientific">Microbacterium alkaliflavum</name>
    <dbReference type="NCBI Taxonomy" id="3248839"/>
    <lineage>
        <taxon>Bacteria</taxon>
        <taxon>Bacillati</taxon>
        <taxon>Actinomycetota</taxon>
        <taxon>Actinomycetes</taxon>
        <taxon>Micrococcales</taxon>
        <taxon>Microbacteriaceae</taxon>
        <taxon>Microbacterium</taxon>
    </lineage>
</organism>
<feature type="domain" description="HTH luxR-type" evidence="4">
    <location>
        <begin position="834"/>
        <end position="899"/>
    </location>
</feature>